<feature type="transmembrane region" description="Helical" evidence="10">
    <location>
        <begin position="190"/>
        <end position="214"/>
    </location>
</feature>
<evidence type="ECO:0000256" key="3">
    <source>
        <dbReference type="ARBA" id="ARBA00012438"/>
    </source>
</evidence>
<feature type="transmembrane region" description="Helical" evidence="10">
    <location>
        <begin position="44"/>
        <end position="67"/>
    </location>
</feature>
<dbReference type="PROSITE" id="PS50885">
    <property type="entry name" value="HAMP"/>
    <property type="match status" value="1"/>
</dbReference>
<feature type="transmembrane region" description="Helical" evidence="10">
    <location>
        <begin position="12"/>
        <end position="32"/>
    </location>
</feature>
<dbReference type="KEGG" id="rpb:RPB_3064"/>
<reference evidence="12 13" key="1">
    <citation type="submission" date="2006-01" db="EMBL/GenBank/DDBJ databases">
        <title>Complete sequence of Rhodopseudomonas palustris HaA2.</title>
        <authorList>
            <consortium name="US DOE Joint Genome Institute"/>
            <person name="Copeland A."/>
            <person name="Lucas S."/>
            <person name="Lapidus A."/>
            <person name="Barry K."/>
            <person name="Detter J.C."/>
            <person name="Glavina T."/>
            <person name="Hammon N."/>
            <person name="Israni S."/>
            <person name="Pitluck S."/>
            <person name="Chain P."/>
            <person name="Malfatti S."/>
            <person name="Shin M."/>
            <person name="Vergez L."/>
            <person name="Schmutz J."/>
            <person name="Larimer F."/>
            <person name="Land M."/>
            <person name="Hauser L."/>
            <person name="Pelletier D.A."/>
            <person name="Kyrpides N."/>
            <person name="Anderson I."/>
            <person name="Oda Y."/>
            <person name="Harwood C.S."/>
            <person name="Richardson P."/>
        </authorList>
    </citation>
    <scope>NUCLEOTIDE SEQUENCE [LARGE SCALE GENOMIC DNA]</scope>
    <source>
        <strain evidence="12 13">HaA2</strain>
    </source>
</reference>
<dbReference type="GO" id="GO:0016020">
    <property type="term" value="C:membrane"/>
    <property type="evidence" value="ECO:0007669"/>
    <property type="project" value="UniProtKB-SubCell"/>
</dbReference>
<evidence type="ECO:0000313" key="13">
    <source>
        <dbReference type="Proteomes" id="UP000008809"/>
    </source>
</evidence>
<comment type="subcellular location">
    <subcellularLocation>
        <location evidence="2">Membrane</location>
    </subcellularLocation>
</comment>
<dbReference type="GO" id="GO:0046983">
    <property type="term" value="F:protein dimerization activity"/>
    <property type="evidence" value="ECO:0007669"/>
    <property type="project" value="InterPro"/>
</dbReference>
<dbReference type="RefSeq" id="WP_011441949.1">
    <property type="nucleotide sequence ID" value="NC_007778.1"/>
</dbReference>
<dbReference type="STRING" id="316058.RPB_3064"/>
<dbReference type="OrthoDB" id="9778496at2"/>
<gene>
    <name evidence="12" type="ordered locus">RPB_3064</name>
</gene>
<dbReference type="SUPFAM" id="SSF55874">
    <property type="entry name" value="ATPase domain of HSP90 chaperone/DNA topoisomerase II/histidine kinase"/>
    <property type="match status" value="1"/>
</dbReference>
<dbReference type="Pfam" id="PF02518">
    <property type="entry name" value="HATPase_c"/>
    <property type="match status" value="1"/>
</dbReference>
<evidence type="ECO:0000313" key="12">
    <source>
        <dbReference type="EMBL" id="ABD07765.1"/>
    </source>
</evidence>
<keyword evidence="7 12" id="KW-0418">Kinase</keyword>
<dbReference type="EC" id="2.7.13.3" evidence="3"/>
<dbReference type="InterPro" id="IPR011712">
    <property type="entry name" value="Sig_transdc_His_kin_sub3_dim/P"/>
</dbReference>
<dbReference type="InterPro" id="IPR050482">
    <property type="entry name" value="Sensor_HK_TwoCompSys"/>
</dbReference>
<dbReference type="Pfam" id="PF07730">
    <property type="entry name" value="HisKA_3"/>
    <property type="match status" value="1"/>
</dbReference>
<proteinExistence type="predicted"/>
<dbReference type="SUPFAM" id="SSF158472">
    <property type="entry name" value="HAMP domain-like"/>
    <property type="match status" value="1"/>
</dbReference>
<evidence type="ECO:0000256" key="8">
    <source>
        <dbReference type="ARBA" id="ARBA00022840"/>
    </source>
</evidence>
<evidence type="ECO:0000256" key="2">
    <source>
        <dbReference type="ARBA" id="ARBA00004370"/>
    </source>
</evidence>
<keyword evidence="13" id="KW-1185">Reference proteome</keyword>
<dbReference type="Pfam" id="PF00672">
    <property type="entry name" value="HAMP"/>
    <property type="match status" value="1"/>
</dbReference>
<feature type="transmembrane region" description="Helical" evidence="10">
    <location>
        <begin position="110"/>
        <end position="131"/>
    </location>
</feature>
<accession>Q2IVJ5</accession>
<keyword evidence="10" id="KW-1133">Transmembrane helix</keyword>
<comment type="catalytic activity">
    <reaction evidence="1">
        <text>ATP + protein L-histidine = ADP + protein N-phospho-L-histidine.</text>
        <dbReference type="EC" id="2.7.13.3"/>
    </reaction>
</comment>
<dbReference type="InterPro" id="IPR036890">
    <property type="entry name" value="HATPase_C_sf"/>
</dbReference>
<keyword evidence="8" id="KW-0067">ATP-binding</keyword>
<keyword evidence="10" id="KW-0472">Membrane</keyword>
<evidence type="ECO:0000256" key="1">
    <source>
        <dbReference type="ARBA" id="ARBA00000085"/>
    </source>
</evidence>
<dbReference type="AlphaFoldDB" id="Q2IVJ5"/>
<evidence type="ECO:0000259" key="11">
    <source>
        <dbReference type="PROSITE" id="PS50885"/>
    </source>
</evidence>
<protein>
    <recommendedName>
        <fullName evidence="3">histidine kinase</fullName>
        <ecNumber evidence="3">2.7.13.3</ecNumber>
    </recommendedName>
</protein>
<dbReference type="SMART" id="SM00304">
    <property type="entry name" value="HAMP"/>
    <property type="match status" value="1"/>
</dbReference>
<dbReference type="GO" id="GO:0005524">
    <property type="term" value="F:ATP binding"/>
    <property type="evidence" value="ECO:0007669"/>
    <property type="project" value="UniProtKB-KW"/>
</dbReference>
<dbReference type="Gene3D" id="3.30.565.10">
    <property type="entry name" value="Histidine kinase-like ATPase, C-terminal domain"/>
    <property type="match status" value="1"/>
</dbReference>
<dbReference type="eggNOG" id="COG4585">
    <property type="taxonomic scope" value="Bacteria"/>
</dbReference>
<dbReference type="PANTHER" id="PTHR24421">
    <property type="entry name" value="NITRATE/NITRITE SENSOR PROTEIN NARX-RELATED"/>
    <property type="match status" value="1"/>
</dbReference>
<keyword evidence="4" id="KW-0597">Phosphoprotein</keyword>
<evidence type="ECO:0000256" key="6">
    <source>
        <dbReference type="ARBA" id="ARBA00022741"/>
    </source>
</evidence>
<sequence>MTIFFWNPISLTYLTQLVLVLVIAALLVKTQLRRDSHAETPRSTILLASSFGFYGSYSVLSFLRAILRTDLQAWVEPPISVLSSIAIVLFVQFAHHFPEPFARERVERRIVTALSIVFVAVEVGFAIYRYQELGLGHVEYRPAFMDLPAFAAMGWLFVLAFRRALRAATDRDRSCPPDAPKREWSNNPAAAARAVLLFAIVPLLLVIVTLLQAYHLIGVETREVAAALLNLAGLLGFLLLYLNYFVTEGSFSIKLSSTALALVLGGFTSVAWIIGFDFSGAYKGDTSRLRYQTHVFRPTAEGGYNVSRVDYAFVPVEAQVRQPGAFRIELPFDFPFFSKVHREAFIREDGMVGFDSVPTWPDTVFRNGAQPAIFPLAVDLAEPASNVSAEEGIHLSTSPEEVVVTWSGWSRAGETGDHYVFQMILRPSGEIQFSYQELPRILLNDLFMPNRVPMLMGVTPGFSNGETRLVHFQRGQPLHGPPGTGLIENFRLDYLAYLNGIYTPLAWLILVTSPATLLVFQALFRTNLVRPLDALLAGVGRFREGTLSRRLPIHFPDEIGYLTRSFNEMAEKQNDLLNGLEDRVTERTAEVTILADRNARLEERSRISSDLHDAVSQTLFSAVLIAETLPEQWKRDRTKAEALLTDLARLNRSALDEMRDLLSRVRSRDLIDPVLGTLLRGLVARFEERHALGISLTVGSDARLDEDVQIAFFRIAQEGLNNVMKHASSSTVRLFYEALEGQAILTIEDDGNGFDTAHLREGSMGLQIMAERARKIGAVLETTSSPGHGTQITLIWNQNDA</sequence>
<feature type="transmembrane region" description="Helical" evidence="10">
    <location>
        <begin position="143"/>
        <end position="161"/>
    </location>
</feature>
<feature type="transmembrane region" description="Helical" evidence="10">
    <location>
        <begin position="258"/>
        <end position="282"/>
    </location>
</feature>
<feature type="transmembrane region" description="Helical" evidence="10">
    <location>
        <begin position="226"/>
        <end position="246"/>
    </location>
</feature>
<feature type="transmembrane region" description="Helical" evidence="10">
    <location>
        <begin position="79"/>
        <end position="98"/>
    </location>
</feature>
<dbReference type="Proteomes" id="UP000008809">
    <property type="component" value="Chromosome"/>
</dbReference>
<dbReference type="HOGENOM" id="CLU_351214_0_0_5"/>
<dbReference type="Gene3D" id="6.10.340.10">
    <property type="match status" value="1"/>
</dbReference>
<evidence type="ECO:0000256" key="10">
    <source>
        <dbReference type="SAM" id="Phobius"/>
    </source>
</evidence>
<keyword evidence="10" id="KW-0812">Transmembrane</keyword>
<organism evidence="12 13">
    <name type="scientific">Rhodopseudomonas palustris (strain HaA2)</name>
    <dbReference type="NCBI Taxonomy" id="316058"/>
    <lineage>
        <taxon>Bacteria</taxon>
        <taxon>Pseudomonadati</taxon>
        <taxon>Pseudomonadota</taxon>
        <taxon>Alphaproteobacteria</taxon>
        <taxon>Hyphomicrobiales</taxon>
        <taxon>Nitrobacteraceae</taxon>
        <taxon>Rhodopseudomonas</taxon>
    </lineage>
</organism>
<dbReference type="InterPro" id="IPR003594">
    <property type="entry name" value="HATPase_dom"/>
</dbReference>
<dbReference type="EMBL" id="CP000250">
    <property type="protein sequence ID" value="ABD07765.1"/>
    <property type="molecule type" value="Genomic_DNA"/>
</dbReference>
<dbReference type="PANTHER" id="PTHR24421:SF10">
    <property type="entry name" value="NITRATE_NITRITE SENSOR PROTEIN NARQ"/>
    <property type="match status" value="1"/>
</dbReference>
<dbReference type="InterPro" id="IPR003660">
    <property type="entry name" value="HAMP_dom"/>
</dbReference>
<evidence type="ECO:0000256" key="9">
    <source>
        <dbReference type="ARBA" id="ARBA00023012"/>
    </source>
</evidence>
<dbReference type="CDD" id="cd16917">
    <property type="entry name" value="HATPase_UhpB-NarQ-NarX-like"/>
    <property type="match status" value="1"/>
</dbReference>
<evidence type="ECO:0000256" key="5">
    <source>
        <dbReference type="ARBA" id="ARBA00022679"/>
    </source>
</evidence>
<dbReference type="GO" id="GO:0000155">
    <property type="term" value="F:phosphorelay sensor kinase activity"/>
    <property type="evidence" value="ECO:0007669"/>
    <property type="project" value="InterPro"/>
</dbReference>
<feature type="domain" description="HAMP" evidence="11">
    <location>
        <begin position="526"/>
        <end position="578"/>
    </location>
</feature>
<keyword evidence="5" id="KW-0808">Transferase</keyword>
<dbReference type="CDD" id="cd06225">
    <property type="entry name" value="HAMP"/>
    <property type="match status" value="1"/>
</dbReference>
<dbReference type="Gene3D" id="1.20.5.1930">
    <property type="match status" value="1"/>
</dbReference>
<evidence type="ECO:0000256" key="7">
    <source>
        <dbReference type="ARBA" id="ARBA00022777"/>
    </source>
</evidence>
<evidence type="ECO:0000256" key="4">
    <source>
        <dbReference type="ARBA" id="ARBA00022553"/>
    </source>
</evidence>
<keyword evidence="6" id="KW-0547">Nucleotide-binding</keyword>
<keyword evidence="9" id="KW-0902">Two-component regulatory system</keyword>
<name>Q2IVJ5_RHOP2</name>